<gene>
    <name evidence="1" type="ORF">CEX98_09295</name>
</gene>
<evidence type="ECO:0008006" key="3">
    <source>
        <dbReference type="Google" id="ProtNLM"/>
    </source>
</evidence>
<protein>
    <recommendedName>
        <fullName evidence="3">Lipoprotein</fullName>
    </recommendedName>
</protein>
<accession>A0A2A5JRI2</accession>
<evidence type="ECO:0000313" key="2">
    <source>
        <dbReference type="Proteomes" id="UP000228621"/>
    </source>
</evidence>
<dbReference type="Proteomes" id="UP000228621">
    <property type="component" value="Unassembled WGS sequence"/>
</dbReference>
<organism evidence="1 2">
    <name type="scientific">Pseudoalteromonas piscicida</name>
    <dbReference type="NCBI Taxonomy" id="43662"/>
    <lineage>
        <taxon>Bacteria</taxon>
        <taxon>Pseudomonadati</taxon>
        <taxon>Pseudomonadota</taxon>
        <taxon>Gammaproteobacteria</taxon>
        <taxon>Alteromonadales</taxon>
        <taxon>Pseudoalteromonadaceae</taxon>
        <taxon>Pseudoalteromonas</taxon>
    </lineage>
</organism>
<proteinExistence type="predicted"/>
<keyword evidence="2" id="KW-1185">Reference proteome</keyword>
<reference evidence="2" key="1">
    <citation type="journal article" date="2019" name="Genome Announc.">
        <title>Draft Genome Sequence of Pseudoalteromonas piscicida Strain 36Y ROTHPW, an Hypersaline Seawater Isolate from the South Coast of Sonora, Mexico.</title>
        <authorList>
            <person name="Sanchez-Diaz R."/>
            <person name="Molina-Garza Z.J."/>
            <person name="Cruz-Suarez L.E."/>
            <person name="Selvin J."/>
            <person name="Kiran G.S."/>
            <person name="Ibarra-Gamez J.C."/>
            <person name="Gomez-Gil B."/>
            <person name="Galaviz-Silva L."/>
        </authorList>
    </citation>
    <scope>NUCLEOTIDE SEQUENCE [LARGE SCALE GENOMIC DNA]</scope>
    <source>
        <strain evidence="2">36Y_RITHPW</strain>
    </source>
</reference>
<dbReference type="Pfam" id="PF03923">
    <property type="entry name" value="Lipoprotein_16"/>
    <property type="match status" value="1"/>
</dbReference>
<dbReference type="AlphaFoldDB" id="A0A2A5JRI2"/>
<dbReference type="PROSITE" id="PS51257">
    <property type="entry name" value="PROKAR_LIPOPROTEIN"/>
    <property type="match status" value="1"/>
</dbReference>
<dbReference type="InterPro" id="IPR005619">
    <property type="entry name" value="Uncharacterised_YajG"/>
</dbReference>
<sequence>MRFPLLIALLTLALVGCESTPRSVILHPQYQGPSSNALATNVTLQVNDLRTTKYTIRVKNQEPALYMPDANLPVNLNQVFEQALAAHGAQVTPIANTQIIVNINRFKAIIEESLSQHQSDAHTDVTIQIKQGSRSFEKQYKGSANLTGPLKHDQAKVEEQLNNLAQQVVTRVVQDPEFIQFVRGR</sequence>
<dbReference type="OrthoDB" id="6311972at2"/>
<name>A0A2A5JRI2_PSEO7</name>
<evidence type="ECO:0000313" key="1">
    <source>
        <dbReference type="EMBL" id="PCK32010.1"/>
    </source>
</evidence>
<dbReference type="RefSeq" id="WP_099641801.1">
    <property type="nucleotide sequence ID" value="NZ_JAQPZX010000020.1"/>
</dbReference>
<dbReference type="EMBL" id="NKHF01000041">
    <property type="protein sequence ID" value="PCK32010.1"/>
    <property type="molecule type" value="Genomic_DNA"/>
</dbReference>
<comment type="caution">
    <text evidence="1">The sequence shown here is derived from an EMBL/GenBank/DDBJ whole genome shotgun (WGS) entry which is preliminary data.</text>
</comment>